<dbReference type="Proteomes" id="UP000740754">
    <property type="component" value="Unassembled WGS sequence"/>
</dbReference>
<protein>
    <submittedName>
        <fullName evidence="1">Type II secretion system protein</fullName>
    </submittedName>
</protein>
<reference evidence="1 2" key="1">
    <citation type="submission" date="2020-04" db="EMBL/GenBank/DDBJ databases">
        <title>Draft Whole-Genome sequence of Marichromatium bheemlicum DSM 18632, type strain.</title>
        <authorList>
            <person name="Kyndt J.A."/>
            <person name="Meyer T.E."/>
        </authorList>
    </citation>
    <scope>NUCLEOTIDE SEQUENCE [LARGE SCALE GENOMIC DNA]</scope>
    <source>
        <strain evidence="1 2">DSM 18632</strain>
    </source>
</reference>
<dbReference type="PROSITE" id="PS00409">
    <property type="entry name" value="PROKAR_NTER_METHYL"/>
    <property type="match status" value="1"/>
</dbReference>
<evidence type="ECO:0000313" key="1">
    <source>
        <dbReference type="EMBL" id="NKN32391.1"/>
    </source>
</evidence>
<dbReference type="EMBL" id="JAAXKX010000003">
    <property type="protein sequence ID" value="NKN32391.1"/>
    <property type="molecule type" value="Genomic_DNA"/>
</dbReference>
<accession>A0ABX1I8B8</accession>
<proteinExistence type="predicted"/>
<sequence>MSGSNSSMRGFTLVEMSLVLVVIGLILGAVSIGRDMQRSAEYVKIKQKFVDQWVSAYNNHYSRTGVVLGDDQTAPRYMVNGAEYQKDAESGDIISGEDMSGEDGPGPICNGDAQISDINSAPVTDTLFQEMLRHGIQLPPGRAEGFEDRYVYLDTNGNPQELRVCFQWNAPGQDVPSGNVMVISGLTPDLARTLDQMIDGQADACEGVFRQEGLTGCATDRTPSKEWQGANTFAYGEAPTNDDDLGARQDEDQIMTVVAHYKMNQ</sequence>
<dbReference type="InterPro" id="IPR045584">
    <property type="entry name" value="Pilin-like"/>
</dbReference>
<dbReference type="Pfam" id="PF07963">
    <property type="entry name" value="N_methyl"/>
    <property type="match status" value="1"/>
</dbReference>
<name>A0ABX1I8B8_9GAMM</name>
<organism evidence="1 2">
    <name type="scientific">Marichromatium bheemlicum</name>
    <dbReference type="NCBI Taxonomy" id="365339"/>
    <lineage>
        <taxon>Bacteria</taxon>
        <taxon>Pseudomonadati</taxon>
        <taxon>Pseudomonadota</taxon>
        <taxon>Gammaproteobacteria</taxon>
        <taxon>Chromatiales</taxon>
        <taxon>Chromatiaceae</taxon>
        <taxon>Marichromatium</taxon>
    </lineage>
</organism>
<comment type="caution">
    <text evidence="1">The sequence shown here is derived from an EMBL/GenBank/DDBJ whole genome shotgun (WGS) entry which is preliminary data.</text>
</comment>
<dbReference type="InterPro" id="IPR012902">
    <property type="entry name" value="N_methyl_site"/>
</dbReference>
<gene>
    <name evidence="1" type="ORF">HF203_04055</name>
</gene>
<keyword evidence="2" id="KW-1185">Reference proteome</keyword>
<dbReference type="RefSeq" id="WP_168666818.1">
    <property type="nucleotide sequence ID" value="NZ_JAAXKX010000003.1"/>
</dbReference>
<dbReference type="SUPFAM" id="SSF54523">
    <property type="entry name" value="Pili subunits"/>
    <property type="match status" value="1"/>
</dbReference>
<evidence type="ECO:0000313" key="2">
    <source>
        <dbReference type="Proteomes" id="UP000740754"/>
    </source>
</evidence>
<dbReference type="NCBIfam" id="TIGR02532">
    <property type="entry name" value="IV_pilin_GFxxxE"/>
    <property type="match status" value="1"/>
</dbReference>